<dbReference type="PANTHER" id="PTHR11715">
    <property type="entry name" value="GLYCINE CLEAVAGE SYSTEM H PROTEIN"/>
    <property type="match status" value="1"/>
</dbReference>
<dbReference type="InterPro" id="IPR011053">
    <property type="entry name" value="Single_hybrid_motif"/>
</dbReference>
<evidence type="ECO:0000256" key="2">
    <source>
        <dbReference type="ARBA" id="ARBA00022823"/>
    </source>
</evidence>
<protein>
    <recommendedName>
        <fullName evidence="4">Glycine cleavage system H protein</fullName>
    </recommendedName>
</protein>
<comment type="similarity">
    <text evidence="1 4">Belongs to the GcvH family.</text>
</comment>
<gene>
    <name evidence="7" type="ORF">GPM918_LOCUS11790</name>
    <name evidence="6" type="ORF">OVA965_LOCUS9530</name>
    <name evidence="9" type="ORF">SRO942_LOCUS11791</name>
    <name evidence="8" type="ORF">TMI583_LOCUS9528</name>
</gene>
<dbReference type="Proteomes" id="UP000682733">
    <property type="component" value="Unassembled WGS sequence"/>
</dbReference>
<dbReference type="Proteomes" id="UP000681722">
    <property type="component" value="Unassembled WGS sequence"/>
</dbReference>
<comment type="function">
    <text evidence="4">The H protein shuttles the methylamine group of glycine from the P protein to the T protein.</text>
</comment>
<dbReference type="CDD" id="cd06848">
    <property type="entry name" value="GCS_H"/>
    <property type="match status" value="1"/>
</dbReference>
<dbReference type="InterPro" id="IPR017453">
    <property type="entry name" value="GCV_H_sub"/>
</dbReference>
<proteinExistence type="inferred from homology"/>
<evidence type="ECO:0000313" key="7">
    <source>
        <dbReference type="EMBL" id="CAF0961745.1"/>
    </source>
</evidence>
<dbReference type="EMBL" id="CAJOBC010002501">
    <property type="protein sequence ID" value="CAF3736189.1"/>
    <property type="molecule type" value="Genomic_DNA"/>
</dbReference>
<evidence type="ECO:0000313" key="8">
    <source>
        <dbReference type="EMBL" id="CAF3680236.1"/>
    </source>
</evidence>
<evidence type="ECO:0000256" key="3">
    <source>
        <dbReference type="PIRSR" id="PIRSR617453-50"/>
    </source>
</evidence>
<accession>A0A814E5Q7</accession>
<keyword evidence="2 3" id="KW-0450">Lipoyl</keyword>
<feature type="modified residue" description="N6-lipoyllysine" evidence="3">
    <location>
        <position position="100"/>
    </location>
</feature>
<dbReference type="Pfam" id="PF01597">
    <property type="entry name" value="GCV_H"/>
    <property type="match status" value="1"/>
</dbReference>
<dbReference type="InterPro" id="IPR033753">
    <property type="entry name" value="GCV_H/Fam206"/>
</dbReference>
<sequence length="174" mass="20148">MLTFTRLHHCSRLLLLNNQISRLFSVSSLVFQNKSASDFERYYTQKHEWLQRTDKKLNEVRIGISDYAQQALGEVVYCELPTVGTKYKKSDSFATLESVKAVSDCYMPVDGEIIETNEKLKEEAGLINKSPYEHGWLVRAKVEEKIIQDIEKSLMNEKKYQQFIKGDLDDTKAT</sequence>
<evidence type="ECO:0000313" key="9">
    <source>
        <dbReference type="EMBL" id="CAF3736189.1"/>
    </source>
</evidence>
<keyword evidence="10" id="KW-1185">Reference proteome</keyword>
<dbReference type="GO" id="GO:0005739">
    <property type="term" value="C:mitochondrion"/>
    <property type="evidence" value="ECO:0007669"/>
    <property type="project" value="UniProtKB-SubCell"/>
</dbReference>
<keyword evidence="4" id="KW-0496">Mitochondrion</keyword>
<comment type="caution">
    <text evidence="7">The sequence shown here is derived from an EMBL/GenBank/DDBJ whole genome shotgun (WGS) entry which is preliminary data.</text>
</comment>
<dbReference type="PROSITE" id="PS50968">
    <property type="entry name" value="BIOTINYL_LIPOYL"/>
    <property type="match status" value="1"/>
</dbReference>
<comment type="cofactor">
    <cofactor evidence="4">
        <name>(R)-lipoate</name>
        <dbReference type="ChEBI" id="CHEBI:83088"/>
    </cofactor>
    <text evidence="4">Binds 1 lipoyl cofactor covalently.</text>
</comment>
<feature type="domain" description="Lipoyl-binding" evidence="5">
    <location>
        <begin position="59"/>
        <end position="141"/>
    </location>
</feature>
<evidence type="ECO:0000256" key="1">
    <source>
        <dbReference type="ARBA" id="ARBA00009249"/>
    </source>
</evidence>
<dbReference type="GO" id="GO:0019464">
    <property type="term" value="P:glycine decarboxylation via glycine cleavage system"/>
    <property type="evidence" value="ECO:0007669"/>
    <property type="project" value="UniProtKB-UniRule"/>
</dbReference>
<comment type="subcellular location">
    <subcellularLocation>
        <location evidence="4">Mitochondrion</location>
    </subcellularLocation>
</comment>
<dbReference type="InterPro" id="IPR000089">
    <property type="entry name" value="Biotin_lipoyl"/>
</dbReference>
<dbReference type="SUPFAM" id="SSF51230">
    <property type="entry name" value="Single hybrid motif"/>
    <property type="match status" value="1"/>
</dbReference>
<evidence type="ECO:0000259" key="5">
    <source>
        <dbReference type="PROSITE" id="PS50968"/>
    </source>
</evidence>
<dbReference type="EMBL" id="CAJOBA010003387">
    <property type="protein sequence ID" value="CAF3680236.1"/>
    <property type="molecule type" value="Genomic_DNA"/>
</dbReference>
<dbReference type="NCBIfam" id="TIGR00527">
    <property type="entry name" value="gcvH"/>
    <property type="match status" value="1"/>
</dbReference>
<organism evidence="7 10">
    <name type="scientific">Didymodactylos carnosus</name>
    <dbReference type="NCBI Taxonomy" id="1234261"/>
    <lineage>
        <taxon>Eukaryota</taxon>
        <taxon>Metazoa</taxon>
        <taxon>Spiralia</taxon>
        <taxon>Gnathifera</taxon>
        <taxon>Rotifera</taxon>
        <taxon>Eurotatoria</taxon>
        <taxon>Bdelloidea</taxon>
        <taxon>Philodinida</taxon>
        <taxon>Philodinidae</taxon>
        <taxon>Didymodactylos</taxon>
    </lineage>
</organism>
<dbReference type="OrthoDB" id="10264154at2759"/>
<dbReference type="AlphaFoldDB" id="A0A814E5Q7"/>
<dbReference type="InterPro" id="IPR002930">
    <property type="entry name" value="GCV_H"/>
</dbReference>
<dbReference type="NCBIfam" id="NF002270">
    <property type="entry name" value="PRK01202.1"/>
    <property type="match status" value="1"/>
</dbReference>
<keyword evidence="4" id="KW-0809">Transit peptide</keyword>
<comment type="subunit">
    <text evidence="4">The glycine cleavage system is composed of four proteins: P, T, L and H.</text>
</comment>
<name>A0A814E5Q7_9BILA</name>
<dbReference type="Proteomes" id="UP000663829">
    <property type="component" value="Unassembled WGS sequence"/>
</dbReference>
<dbReference type="GO" id="GO:0005960">
    <property type="term" value="C:glycine cleavage complex"/>
    <property type="evidence" value="ECO:0007669"/>
    <property type="project" value="UniProtKB-UniRule"/>
</dbReference>
<dbReference type="Gene3D" id="2.40.50.100">
    <property type="match status" value="1"/>
</dbReference>
<evidence type="ECO:0000256" key="4">
    <source>
        <dbReference type="RuleBase" id="RU364055"/>
    </source>
</evidence>
<dbReference type="PANTHER" id="PTHR11715:SF3">
    <property type="entry name" value="GLYCINE CLEAVAGE SYSTEM H PROTEIN-RELATED"/>
    <property type="match status" value="1"/>
</dbReference>
<dbReference type="GO" id="GO:0009249">
    <property type="term" value="P:protein lipoylation"/>
    <property type="evidence" value="ECO:0007669"/>
    <property type="project" value="TreeGrafter"/>
</dbReference>
<dbReference type="HAMAP" id="MF_00272">
    <property type="entry name" value="GcvH"/>
    <property type="match status" value="1"/>
</dbReference>
<reference evidence="7" key="1">
    <citation type="submission" date="2021-02" db="EMBL/GenBank/DDBJ databases">
        <authorList>
            <person name="Nowell W R."/>
        </authorList>
    </citation>
    <scope>NUCLEOTIDE SEQUENCE</scope>
</reference>
<evidence type="ECO:0000313" key="10">
    <source>
        <dbReference type="Proteomes" id="UP000663829"/>
    </source>
</evidence>
<dbReference type="EMBL" id="CAJNOQ010002501">
    <property type="protein sequence ID" value="CAF0961745.1"/>
    <property type="molecule type" value="Genomic_DNA"/>
</dbReference>
<dbReference type="EMBL" id="CAJNOK010003385">
    <property type="protein sequence ID" value="CAF0899138.1"/>
    <property type="molecule type" value="Genomic_DNA"/>
</dbReference>
<evidence type="ECO:0000313" key="6">
    <source>
        <dbReference type="EMBL" id="CAF0899138.1"/>
    </source>
</evidence>
<dbReference type="Proteomes" id="UP000677228">
    <property type="component" value="Unassembled WGS sequence"/>
</dbReference>